<accession>A0A261SPI4</accession>
<dbReference type="Pfam" id="PF04909">
    <property type="entry name" value="Amidohydro_2"/>
    <property type="match status" value="1"/>
</dbReference>
<dbReference type="PANTHER" id="PTHR35563">
    <property type="entry name" value="BARREL METAL-DEPENDENT HYDROLASE, PUTATIVE (AFU_ORTHOLOGUE AFUA_1G16240)-RELATED"/>
    <property type="match status" value="1"/>
</dbReference>
<dbReference type="PANTHER" id="PTHR35563:SF2">
    <property type="entry name" value="BARREL METAL-DEPENDENT HYDROLASE, PUTATIVE (AFU_ORTHOLOGUE AFUA_1G16240)-RELATED"/>
    <property type="match status" value="1"/>
</dbReference>
<dbReference type="InterPro" id="IPR006680">
    <property type="entry name" value="Amidohydro-rel"/>
</dbReference>
<proteinExistence type="predicted"/>
<evidence type="ECO:0000313" key="2">
    <source>
        <dbReference type="EMBL" id="OZI38203.1"/>
    </source>
</evidence>
<organism evidence="2 3">
    <name type="scientific">Bordetella genomosp. 10</name>
    <dbReference type="NCBI Taxonomy" id="1416804"/>
    <lineage>
        <taxon>Bacteria</taxon>
        <taxon>Pseudomonadati</taxon>
        <taxon>Pseudomonadota</taxon>
        <taxon>Betaproteobacteria</taxon>
        <taxon>Burkholderiales</taxon>
        <taxon>Alcaligenaceae</taxon>
        <taxon>Bordetella</taxon>
    </lineage>
</organism>
<dbReference type="OrthoDB" id="9787654at2"/>
<dbReference type="GO" id="GO:0016787">
    <property type="term" value="F:hydrolase activity"/>
    <property type="evidence" value="ECO:0007669"/>
    <property type="project" value="InterPro"/>
</dbReference>
<name>A0A261SPI4_9BORD</name>
<reference evidence="3" key="1">
    <citation type="submission" date="2017-05" db="EMBL/GenBank/DDBJ databases">
        <title>Complete and WGS of Bordetella genogroups.</title>
        <authorList>
            <person name="Spilker T."/>
            <person name="Lipuma J."/>
        </authorList>
    </citation>
    <scope>NUCLEOTIDE SEQUENCE [LARGE SCALE GENOMIC DNA]</scope>
    <source>
        <strain evidence="3">AU16122</strain>
    </source>
</reference>
<dbReference type="Gene3D" id="3.20.20.140">
    <property type="entry name" value="Metal-dependent hydrolases"/>
    <property type="match status" value="1"/>
</dbReference>
<dbReference type="Proteomes" id="UP000216020">
    <property type="component" value="Unassembled WGS sequence"/>
</dbReference>
<dbReference type="AlphaFoldDB" id="A0A261SPI4"/>
<evidence type="ECO:0000313" key="3">
    <source>
        <dbReference type="Proteomes" id="UP000216020"/>
    </source>
</evidence>
<dbReference type="EMBL" id="NEVM01000001">
    <property type="protein sequence ID" value="OZI38203.1"/>
    <property type="molecule type" value="Genomic_DNA"/>
</dbReference>
<dbReference type="InterPro" id="IPR052358">
    <property type="entry name" value="Aro_Compnd_Degr_Hydrolases"/>
</dbReference>
<evidence type="ECO:0000259" key="1">
    <source>
        <dbReference type="Pfam" id="PF04909"/>
    </source>
</evidence>
<feature type="domain" description="Amidohydrolase-related" evidence="1">
    <location>
        <begin position="40"/>
        <end position="317"/>
    </location>
</feature>
<sequence>MARDAAPARRRARRLSVLRRLRGAAEMNATTAAPRYAGACDCHVHVFDDGTHYPWAADRTYTPAAATLDELLALHARIGVDRMVIVQPSAYGADNRCTLNALARLGEAGRAVAVIDESTSDGELRAMHAAGVRGVRVNLETAGQHDPGQAHERLFWAARRVASLGWHVQTFTNLATLSALGRSLAILPTTLVVDHFGRAQAALGTAQPGFDMLCEALASGRVYVKLSAPYRVSQVEDYADATALARALIAANPDRVLWGSDWPHPGSAAGKPRPIDQITPFRAEDDARAMARCLEWAETPGQARKLLVDNPARLYEF</sequence>
<keyword evidence="3" id="KW-1185">Reference proteome</keyword>
<gene>
    <name evidence="2" type="ORF">CAL29_07690</name>
</gene>
<comment type="caution">
    <text evidence="2">The sequence shown here is derived from an EMBL/GenBank/DDBJ whole genome shotgun (WGS) entry which is preliminary data.</text>
</comment>
<protein>
    <recommendedName>
        <fullName evidence="1">Amidohydrolase-related domain-containing protein</fullName>
    </recommendedName>
</protein>
<dbReference type="InterPro" id="IPR032466">
    <property type="entry name" value="Metal_Hydrolase"/>
</dbReference>
<dbReference type="SUPFAM" id="SSF51556">
    <property type="entry name" value="Metallo-dependent hydrolases"/>
    <property type="match status" value="1"/>
</dbReference>